<dbReference type="Pfam" id="PF00534">
    <property type="entry name" value="Glycos_transf_1"/>
    <property type="match status" value="1"/>
</dbReference>
<keyword evidence="5" id="KW-1185">Reference proteome</keyword>
<accession>A0A0A7V1M6</accession>
<dbReference type="AlphaFoldDB" id="A0A0A7V1M6"/>
<dbReference type="Gene3D" id="3.40.50.2000">
    <property type="entry name" value="Glycogen Phosphorylase B"/>
    <property type="match status" value="2"/>
</dbReference>
<dbReference type="RefSeq" id="WP_048104383.1">
    <property type="nucleotide sequence ID" value="NZ_CP007026.1"/>
</dbReference>
<name>A0A0A7V1M6_9ARCH</name>
<protein>
    <submittedName>
        <fullName evidence="3">Glycosyl transferase family 1</fullName>
    </submittedName>
    <submittedName>
        <fullName evidence="2">Glycosyltransferase, group 1 family protein</fullName>
        <ecNumber evidence="2">2.4.-.-</ecNumber>
    </submittedName>
</protein>
<sequence>MRLLIGGSSSKLFHLKEFAKNLEEKGITCKVILDSDYADGFPSRKVKNWFNSNKKFKNLIEEFKPDIIFVDRTRHFALEASKTNIPLVIHLRGDHWAEMIMAKETLYKSAGKKIAINKWDEIGEICFNDSKMIFPICNYLSEVTKKRYKKKSIETMYQGINSDNWFQKKGMELKHPCVGILQSATIWEKTKELMILPEILEKMPNVEFYWAGDGVYRDKILPLLEKYENFHWLGSLEYPDKVREFLTEIDVYTLISGIDMSPLTLQEAQLMEKPVIATNVGGIPELMKDGETGFLIEKNSSKELFEKLSTLLNNLEDANKMGKKGKEFVENNFNWDKICNDFLNHLKKHNIGYN</sequence>
<dbReference type="InterPro" id="IPR001296">
    <property type="entry name" value="Glyco_trans_1"/>
</dbReference>
<keyword evidence="2" id="KW-0328">Glycosyltransferase</keyword>
<dbReference type="Proteomes" id="UP000241022">
    <property type="component" value="Unassembled WGS sequence"/>
</dbReference>
<feature type="domain" description="Glycosyl transferase family 1" evidence="1">
    <location>
        <begin position="197"/>
        <end position="327"/>
    </location>
</feature>
<dbReference type="PANTHER" id="PTHR12526:SF630">
    <property type="entry name" value="GLYCOSYLTRANSFERASE"/>
    <property type="match status" value="1"/>
</dbReference>
<organism evidence="2 4">
    <name type="scientific">Candidatus Nitrosopelagicus brevis</name>
    <dbReference type="NCBI Taxonomy" id="1410606"/>
    <lineage>
        <taxon>Archaea</taxon>
        <taxon>Nitrososphaerota</taxon>
    </lineage>
</organism>
<evidence type="ECO:0000313" key="4">
    <source>
        <dbReference type="Proteomes" id="UP000030944"/>
    </source>
</evidence>
<dbReference type="OrthoDB" id="9813at2157"/>
<reference evidence="2 4" key="1">
    <citation type="journal article" date="2015" name="Proc. Natl. Acad. Sci. U.S.A.">
        <title>Genomic and proteomic characterization of "Candidatus Nitrosopelagicus brevis": An ammonia-oxidizing archaeon from the open ocean.</title>
        <authorList>
            <person name="Santoro A.E."/>
            <person name="Dupont C.L."/>
            <person name="Richter R.A."/>
            <person name="Craig M.T."/>
            <person name="Carini P."/>
            <person name="McIlvin M.R."/>
            <person name="Yang Y."/>
            <person name="Orsi W.D."/>
            <person name="Moran D.M."/>
            <person name="Saito M.A."/>
        </authorList>
    </citation>
    <scope>NUCLEOTIDE SEQUENCE [LARGE SCALE GENOMIC DNA]</scope>
    <source>
        <strain evidence="2">CN25</strain>
        <strain evidence="4">V2</strain>
    </source>
</reference>
<dbReference type="Proteomes" id="UP000030944">
    <property type="component" value="Chromosome"/>
</dbReference>
<reference evidence="3 5" key="3">
    <citation type="submission" date="2018-04" db="EMBL/GenBank/DDBJ databases">
        <title>Transcriptomics of ammonia oxidizing archaea.</title>
        <authorList>
            <person name="Carini P."/>
        </authorList>
    </citation>
    <scope>NUCLEOTIDE SEQUENCE [LARGE SCALE GENOMIC DNA]</scope>
    <source>
        <strain evidence="3 5">U25</strain>
    </source>
</reference>
<reference evidence="3" key="2">
    <citation type="submission" date="2016-05" db="EMBL/GenBank/DDBJ databases">
        <authorList>
            <person name="Lavstsen T."/>
            <person name="Jespersen J.S."/>
        </authorList>
    </citation>
    <scope>NUCLEOTIDE SEQUENCE [LARGE SCALE GENOMIC DNA]</scope>
    <source>
        <strain evidence="3">U25</strain>
    </source>
</reference>
<dbReference type="EMBL" id="CP007026">
    <property type="protein sequence ID" value="AJA92783.1"/>
    <property type="molecule type" value="Genomic_DNA"/>
</dbReference>
<dbReference type="GeneID" id="24816030"/>
<dbReference type="SUPFAM" id="SSF53756">
    <property type="entry name" value="UDP-Glycosyltransferase/glycogen phosphorylase"/>
    <property type="match status" value="1"/>
</dbReference>
<dbReference type="CDD" id="cd03801">
    <property type="entry name" value="GT4_PimA-like"/>
    <property type="match status" value="1"/>
</dbReference>
<evidence type="ECO:0000313" key="5">
    <source>
        <dbReference type="Proteomes" id="UP000241022"/>
    </source>
</evidence>
<dbReference type="STRING" id="1410606.T478_0132"/>
<dbReference type="EMBL" id="LXWN01000002">
    <property type="protein sequence ID" value="PTL87391.1"/>
    <property type="molecule type" value="Genomic_DNA"/>
</dbReference>
<proteinExistence type="predicted"/>
<evidence type="ECO:0000259" key="1">
    <source>
        <dbReference type="Pfam" id="PF00534"/>
    </source>
</evidence>
<evidence type="ECO:0000313" key="2">
    <source>
        <dbReference type="EMBL" id="AJA92783.1"/>
    </source>
</evidence>
<dbReference type="EC" id="2.4.-.-" evidence="2"/>
<keyword evidence="2" id="KW-0808">Transferase</keyword>
<dbReference type="PANTHER" id="PTHR12526">
    <property type="entry name" value="GLYCOSYLTRANSFERASE"/>
    <property type="match status" value="1"/>
</dbReference>
<dbReference type="GO" id="GO:0016757">
    <property type="term" value="F:glycosyltransferase activity"/>
    <property type="evidence" value="ECO:0007669"/>
    <property type="project" value="UniProtKB-KW"/>
</dbReference>
<gene>
    <name evidence="3" type="ORF">A7X95_05725</name>
    <name evidence="2" type="ORF">T478_0132</name>
</gene>
<evidence type="ECO:0000313" key="3">
    <source>
        <dbReference type="EMBL" id="PTL87391.1"/>
    </source>
</evidence>
<dbReference type="KEGG" id="nbv:T478_0132"/>
<dbReference type="HOGENOM" id="CLU_009583_0_3_2"/>